<dbReference type="PANTHER" id="PTHR22642">
    <property type="entry name" value="IMIDAZOLONEPROPIONASE"/>
    <property type="match status" value="1"/>
</dbReference>
<dbReference type="Gene3D" id="2.30.40.10">
    <property type="entry name" value="Urease, subunit C, domain 1"/>
    <property type="match status" value="1"/>
</dbReference>
<dbReference type="InterPro" id="IPR011059">
    <property type="entry name" value="Metal-dep_hydrolase_composite"/>
</dbReference>
<name>A0A2U2ADX7_9GAMM</name>
<evidence type="ECO:0000313" key="2">
    <source>
        <dbReference type="EMBL" id="PWD80759.1"/>
    </source>
</evidence>
<proteinExistence type="predicted"/>
<evidence type="ECO:0000313" key="3">
    <source>
        <dbReference type="Proteomes" id="UP000245020"/>
    </source>
</evidence>
<dbReference type="InterPro" id="IPR033932">
    <property type="entry name" value="YtcJ-like"/>
</dbReference>
<dbReference type="Proteomes" id="UP000245020">
    <property type="component" value="Unassembled WGS sequence"/>
</dbReference>
<keyword evidence="2" id="KW-0378">Hydrolase</keyword>
<dbReference type="SUPFAM" id="SSF51338">
    <property type="entry name" value="Composite domain of metallo-dependent hydrolases"/>
    <property type="match status" value="1"/>
</dbReference>
<dbReference type="Pfam" id="PF07969">
    <property type="entry name" value="Amidohydro_3"/>
    <property type="match status" value="1"/>
</dbReference>
<dbReference type="OrthoDB" id="9031471at2"/>
<organism evidence="2 3">
    <name type="scientific">Ignatzschineria ureiclastica</name>
    <dbReference type="NCBI Taxonomy" id="472582"/>
    <lineage>
        <taxon>Bacteria</taxon>
        <taxon>Pseudomonadati</taxon>
        <taxon>Pseudomonadota</taxon>
        <taxon>Gammaproteobacteria</taxon>
        <taxon>Cardiobacteriales</taxon>
        <taxon>Ignatzschineriaceae</taxon>
        <taxon>Ignatzschineria</taxon>
    </lineage>
</organism>
<dbReference type="Gene3D" id="3.20.20.140">
    <property type="entry name" value="Metal-dependent hydrolases"/>
    <property type="match status" value="1"/>
</dbReference>
<dbReference type="InterPro" id="IPR032466">
    <property type="entry name" value="Metal_Hydrolase"/>
</dbReference>
<dbReference type="CDD" id="cd01300">
    <property type="entry name" value="YtcJ_like"/>
    <property type="match status" value="1"/>
</dbReference>
<gene>
    <name evidence="2" type="ORF">DC083_06520</name>
</gene>
<dbReference type="EMBL" id="QEWQ01000004">
    <property type="protein sequence ID" value="PWD80759.1"/>
    <property type="molecule type" value="Genomic_DNA"/>
</dbReference>
<protein>
    <submittedName>
        <fullName evidence="2">Amidohydrolase</fullName>
    </submittedName>
</protein>
<reference evidence="3" key="1">
    <citation type="submission" date="2018-05" db="EMBL/GenBank/DDBJ databases">
        <title>Ignatzschineria dubaiensis sp. nov., isolated from necrotic foot tissues of dromedaries (Camelus dromedarius) and associated maggots in Dubai, United Arab Emirates.</title>
        <authorList>
            <person name="Tsang C.C."/>
            <person name="Tang J.Y.M."/>
            <person name="Fong J.Y.H."/>
            <person name="Kinne J."/>
            <person name="Lee H.H."/>
            <person name="Joseph M."/>
            <person name="Jose S."/>
            <person name="Schuster R.K."/>
            <person name="Tang Y."/>
            <person name="Sivakumar S."/>
            <person name="Chen J.H.K."/>
            <person name="Teng J.L.L."/>
            <person name="Lau S.K.P."/>
            <person name="Wernery U."/>
            <person name="Woo P.C.Y."/>
        </authorList>
    </citation>
    <scope>NUCLEOTIDE SEQUENCE [LARGE SCALE GENOMIC DNA]</scope>
    <source>
        <strain evidence="3">KCTC 22644</strain>
    </source>
</reference>
<accession>A0A2U2ADX7</accession>
<dbReference type="SUPFAM" id="SSF51556">
    <property type="entry name" value="Metallo-dependent hydrolases"/>
    <property type="match status" value="1"/>
</dbReference>
<dbReference type="Gene3D" id="3.10.310.70">
    <property type="match status" value="1"/>
</dbReference>
<dbReference type="PANTHER" id="PTHR22642:SF2">
    <property type="entry name" value="PROTEIN LONG AFTER FAR-RED 3"/>
    <property type="match status" value="1"/>
</dbReference>
<comment type="caution">
    <text evidence="2">The sequence shown here is derived from an EMBL/GenBank/DDBJ whole genome shotgun (WGS) entry which is preliminary data.</text>
</comment>
<dbReference type="GO" id="GO:0016810">
    <property type="term" value="F:hydrolase activity, acting on carbon-nitrogen (but not peptide) bonds"/>
    <property type="evidence" value="ECO:0007669"/>
    <property type="project" value="InterPro"/>
</dbReference>
<dbReference type="InterPro" id="IPR013108">
    <property type="entry name" value="Amidohydro_3"/>
</dbReference>
<sequence>MQSTAARIYYNGPIFTADLKQPLAEAIAIIEGKIAAVGALEAVKSVVSQTLESQNVEMIDLAGKMLMPGIIDAHLHPFWGGLQLSGCNLDYASLTVADTLKFVQDYLDQDPKKGENDWLQVRAFLRQAVLPLGTDITRRDLDTLDTKRPVILFANDCHTLVANSRALELFNIDENTPTPVDGTIRRYPDGSLNGIMEDAPAMRAFDSIPVLDPESAVIVAEEVQQLLNSQGVTTVMDARALPLQFDAFTTLKDEKKLTIRLFGAREITPDKAPTINDIPQAVAEMKRFAARYTDPQWQVEPGIFIHHAKFFVDGVMQSPINTASVLAPYRKNVGTKDAPNWQPSDNKGYLYYPNEILTGLITEVSREGFHPHMHTVADGAIEVTLDAIESMRNRLPGKDIRPALAHNELTAPHQYDRFKTLEAIPCLSYQWAGYTQEFADEMRDILGEERFEHLETAGKFIDAGVRVAFGSDWPIDPLDEWHDFKVAVTRKGAAPNNPRLDTDRDLTITEVLRTATIEAAYMLGAEQYVGSLEAGKLADYIILDRNPLDNPPEDIENVKILKTVIGGKTVYQAS</sequence>
<dbReference type="RefSeq" id="WP_109189415.1">
    <property type="nucleotide sequence ID" value="NZ_BMYA01000002.1"/>
</dbReference>
<keyword evidence="3" id="KW-1185">Reference proteome</keyword>
<dbReference type="AlphaFoldDB" id="A0A2U2ADX7"/>
<evidence type="ECO:0000259" key="1">
    <source>
        <dbReference type="Pfam" id="PF07969"/>
    </source>
</evidence>
<feature type="domain" description="Amidohydrolase 3" evidence="1">
    <location>
        <begin position="57"/>
        <end position="571"/>
    </location>
</feature>